<gene>
    <name evidence="3" type="ORF">EJ06DRAFT_528891</name>
</gene>
<evidence type="ECO:0000256" key="2">
    <source>
        <dbReference type="SAM" id="SignalP"/>
    </source>
</evidence>
<feature type="signal peptide" evidence="2">
    <location>
        <begin position="1"/>
        <end position="23"/>
    </location>
</feature>
<evidence type="ECO:0000313" key="4">
    <source>
        <dbReference type="Proteomes" id="UP000799640"/>
    </source>
</evidence>
<dbReference type="AlphaFoldDB" id="A0A6G1I0Z2"/>
<keyword evidence="4" id="KW-1185">Reference proteome</keyword>
<dbReference type="Proteomes" id="UP000799640">
    <property type="component" value="Unassembled WGS sequence"/>
</dbReference>
<evidence type="ECO:0000256" key="1">
    <source>
        <dbReference type="SAM" id="MobiDB-lite"/>
    </source>
</evidence>
<accession>A0A6G1I0Z2</accession>
<proteinExistence type="predicted"/>
<feature type="region of interest" description="Disordered" evidence="1">
    <location>
        <begin position="26"/>
        <end position="47"/>
    </location>
</feature>
<keyword evidence="2" id="KW-0732">Signal</keyword>
<sequence length="65" mass="7232">MEWKSKQQTLLGFCFLFFAGIKALPSPHSTSSPTRLPAAPPAEVQSDARARHTKLLLSLHQVFIQ</sequence>
<dbReference type="EMBL" id="ML996692">
    <property type="protein sequence ID" value="KAF2401739.1"/>
    <property type="molecule type" value="Genomic_DNA"/>
</dbReference>
<protein>
    <submittedName>
        <fullName evidence="3">Uncharacterized protein</fullName>
    </submittedName>
</protein>
<reference evidence="3" key="1">
    <citation type="journal article" date="2020" name="Stud. Mycol.">
        <title>101 Dothideomycetes genomes: a test case for predicting lifestyles and emergence of pathogens.</title>
        <authorList>
            <person name="Haridas S."/>
            <person name="Albert R."/>
            <person name="Binder M."/>
            <person name="Bloem J."/>
            <person name="Labutti K."/>
            <person name="Salamov A."/>
            <person name="Andreopoulos B."/>
            <person name="Baker S."/>
            <person name="Barry K."/>
            <person name="Bills G."/>
            <person name="Bluhm B."/>
            <person name="Cannon C."/>
            <person name="Castanera R."/>
            <person name="Culley D."/>
            <person name="Daum C."/>
            <person name="Ezra D."/>
            <person name="Gonzalez J."/>
            <person name="Henrissat B."/>
            <person name="Kuo A."/>
            <person name="Liang C."/>
            <person name="Lipzen A."/>
            <person name="Lutzoni F."/>
            <person name="Magnuson J."/>
            <person name="Mondo S."/>
            <person name="Nolan M."/>
            <person name="Ohm R."/>
            <person name="Pangilinan J."/>
            <person name="Park H.-J."/>
            <person name="Ramirez L."/>
            <person name="Alfaro M."/>
            <person name="Sun H."/>
            <person name="Tritt A."/>
            <person name="Yoshinaga Y."/>
            <person name="Zwiers L.-H."/>
            <person name="Turgeon B."/>
            <person name="Goodwin S."/>
            <person name="Spatafora J."/>
            <person name="Crous P."/>
            <person name="Grigoriev I."/>
        </authorList>
    </citation>
    <scope>NUCLEOTIDE SEQUENCE</scope>
    <source>
        <strain evidence="3">CBS 262.69</strain>
    </source>
</reference>
<evidence type="ECO:0000313" key="3">
    <source>
        <dbReference type="EMBL" id="KAF2401739.1"/>
    </source>
</evidence>
<feature type="chain" id="PRO_5026105059" evidence="2">
    <location>
        <begin position="24"/>
        <end position="65"/>
    </location>
</feature>
<name>A0A6G1I0Z2_9PEZI</name>
<organism evidence="3 4">
    <name type="scientific">Trichodelitschia bisporula</name>
    <dbReference type="NCBI Taxonomy" id="703511"/>
    <lineage>
        <taxon>Eukaryota</taxon>
        <taxon>Fungi</taxon>
        <taxon>Dikarya</taxon>
        <taxon>Ascomycota</taxon>
        <taxon>Pezizomycotina</taxon>
        <taxon>Dothideomycetes</taxon>
        <taxon>Dothideomycetes incertae sedis</taxon>
        <taxon>Phaeotrichales</taxon>
        <taxon>Phaeotrichaceae</taxon>
        <taxon>Trichodelitschia</taxon>
    </lineage>
</organism>